<dbReference type="PANTHER" id="PTHR11616:SF241">
    <property type="entry name" value="SODIUM- AND CHLORIDE-DEPENDENT GLYCINE TRANSPORTER 2"/>
    <property type="match status" value="1"/>
</dbReference>
<name>A0A8S2MQG3_9BILA</name>
<evidence type="ECO:0000256" key="4">
    <source>
        <dbReference type="ARBA" id="ARBA00022989"/>
    </source>
</evidence>
<feature type="binding site" evidence="6">
    <location>
        <position position="33"/>
    </location>
    <ligand>
        <name>Na(+)</name>
        <dbReference type="ChEBI" id="CHEBI:29101"/>
        <label>1</label>
    </ligand>
</feature>
<keyword evidence="6" id="KW-0915">Sodium</keyword>
<dbReference type="GO" id="GO:0046872">
    <property type="term" value="F:metal ion binding"/>
    <property type="evidence" value="ECO:0007669"/>
    <property type="project" value="UniProtKB-KW"/>
</dbReference>
<evidence type="ECO:0000256" key="3">
    <source>
        <dbReference type="ARBA" id="ARBA00022692"/>
    </source>
</evidence>
<dbReference type="EMBL" id="CAJOBI010003464">
    <property type="protein sequence ID" value="CAF3969516.1"/>
    <property type="molecule type" value="Genomic_DNA"/>
</dbReference>
<keyword evidence="6" id="KW-0479">Metal-binding</keyword>
<dbReference type="GO" id="GO:0005886">
    <property type="term" value="C:plasma membrane"/>
    <property type="evidence" value="ECO:0007669"/>
    <property type="project" value="TreeGrafter"/>
</dbReference>
<evidence type="ECO:0000313" key="8">
    <source>
        <dbReference type="EMBL" id="CAF3969516.1"/>
    </source>
</evidence>
<comment type="subcellular location">
    <subcellularLocation>
        <location evidence="1">Membrane</location>
        <topology evidence="1">Multi-pass membrane protein</topology>
    </subcellularLocation>
</comment>
<dbReference type="Proteomes" id="UP000676336">
    <property type="component" value="Unassembled WGS sequence"/>
</dbReference>
<keyword evidence="4 7" id="KW-1133">Transmembrane helix</keyword>
<proteinExistence type="predicted"/>
<evidence type="ECO:0000256" key="2">
    <source>
        <dbReference type="ARBA" id="ARBA00022448"/>
    </source>
</evidence>
<comment type="caution">
    <text evidence="8">The sequence shown here is derived from an EMBL/GenBank/DDBJ whole genome shotgun (WGS) entry which is preliminary data.</text>
</comment>
<organism evidence="8 9">
    <name type="scientific">Rotaria magnacalcarata</name>
    <dbReference type="NCBI Taxonomy" id="392030"/>
    <lineage>
        <taxon>Eukaryota</taxon>
        <taxon>Metazoa</taxon>
        <taxon>Spiralia</taxon>
        <taxon>Gnathifera</taxon>
        <taxon>Rotifera</taxon>
        <taxon>Eurotatoria</taxon>
        <taxon>Bdelloidea</taxon>
        <taxon>Philodinida</taxon>
        <taxon>Philodinidae</taxon>
        <taxon>Rotaria</taxon>
    </lineage>
</organism>
<feature type="transmembrane region" description="Helical" evidence="7">
    <location>
        <begin position="24"/>
        <end position="41"/>
    </location>
</feature>
<dbReference type="PROSITE" id="PS50267">
    <property type="entry name" value="NA_NEUROTRAN_SYMP_3"/>
    <property type="match status" value="1"/>
</dbReference>
<dbReference type="SUPFAM" id="SSF161070">
    <property type="entry name" value="SNF-like"/>
    <property type="match status" value="1"/>
</dbReference>
<evidence type="ECO:0000313" key="9">
    <source>
        <dbReference type="Proteomes" id="UP000676336"/>
    </source>
</evidence>
<dbReference type="Pfam" id="PF00209">
    <property type="entry name" value="SNF"/>
    <property type="match status" value="1"/>
</dbReference>
<evidence type="ECO:0000256" key="6">
    <source>
        <dbReference type="PIRSR" id="PIRSR600175-1"/>
    </source>
</evidence>
<reference evidence="8" key="1">
    <citation type="submission" date="2021-02" db="EMBL/GenBank/DDBJ databases">
        <authorList>
            <person name="Nowell W R."/>
        </authorList>
    </citation>
    <scope>NUCLEOTIDE SEQUENCE</scope>
</reference>
<keyword evidence="2" id="KW-0813">Transport</keyword>
<dbReference type="PANTHER" id="PTHR11616">
    <property type="entry name" value="SODIUM/CHLORIDE DEPENDENT TRANSPORTER"/>
    <property type="match status" value="1"/>
</dbReference>
<dbReference type="InterPro" id="IPR000175">
    <property type="entry name" value="Na/ntran_symport"/>
</dbReference>
<feature type="transmembrane region" description="Helical" evidence="7">
    <location>
        <begin position="53"/>
        <end position="72"/>
    </location>
</feature>
<keyword evidence="5 7" id="KW-0472">Membrane</keyword>
<gene>
    <name evidence="8" type="ORF">SMN809_LOCUS10248</name>
</gene>
<evidence type="ECO:0000256" key="7">
    <source>
        <dbReference type="SAM" id="Phobius"/>
    </source>
</evidence>
<feature type="transmembrane region" description="Helical" evidence="7">
    <location>
        <begin position="92"/>
        <end position="113"/>
    </location>
</feature>
<evidence type="ECO:0000256" key="1">
    <source>
        <dbReference type="ARBA" id="ARBA00004141"/>
    </source>
</evidence>
<dbReference type="AlphaFoldDB" id="A0A8S2MQG3"/>
<dbReference type="GO" id="GO:0005283">
    <property type="term" value="F:amino acid:sodium symporter activity"/>
    <property type="evidence" value="ECO:0007669"/>
    <property type="project" value="TreeGrafter"/>
</dbReference>
<protein>
    <submittedName>
        <fullName evidence="8">Uncharacterized protein</fullName>
    </submittedName>
</protein>
<evidence type="ECO:0000256" key="5">
    <source>
        <dbReference type="ARBA" id="ARBA00023136"/>
    </source>
</evidence>
<dbReference type="GO" id="GO:0089718">
    <property type="term" value="P:amino acid import across plasma membrane"/>
    <property type="evidence" value="ECO:0007669"/>
    <property type="project" value="TreeGrafter"/>
</dbReference>
<accession>A0A8S2MQG3</accession>
<dbReference type="InterPro" id="IPR037272">
    <property type="entry name" value="SNS_sf"/>
</dbReference>
<keyword evidence="3 7" id="KW-0812">Transmembrane</keyword>
<sequence length="116" mass="12878">MSLALVFIKTVKKDNHEWNNPLEFIFSLISNSVGFGIVWRFPNLAAKSGGGAFLIPYFILYFLIGAPIYYLELALGQFSSRGPATAFLLAKGWQGVGFAMIINSVLCMLYYNVIIS</sequence>
<dbReference type="PRINTS" id="PR00176">
    <property type="entry name" value="NANEUSMPORT"/>
</dbReference>